<dbReference type="AlphaFoldDB" id="A0A5C5FQB7"/>
<dbReference type="GO" id="GO:0031146">
    <property type="term" value="P:SCF-dependent proteasomal ubiquitin-dependent protein catabolic process"/>
    <property type="evidence" value="ECO:0007669"/>
    <property type="project" value="TreeGrafter"/>
</dbReference>
<name>A0A5C5FQB7_9BASI</name>
<dbReference type="STRING" id="5288.A0A5C5FQB7"/>
<protein>
    <recommendedName>
        <fullName evidence="3">RNI-like protein</fullName>
    </recommendedName>
</protein>
<dbReference type="Proteomes" id="UP000311382">
    <property type="component" value="Unassembled WGS sequence"/>
</dbReference>
<feature type="non-terminal residue" evidence="1">
    <location>
        <position position="1"/>
    </location>
</feature>
<dbReference type="SMART" id="SM00367">
    <property type="entry name" value="LRR_CC"/>
    <property type="match status" value="3"/>
</dbReference>
<dbReference type="Gene3D" id="3.80.10.10">
    <property type="entry name" value="Ribonuclease Inhibitor"/>
    <property type="match status" value="2"/>
</dbReference>
<evidence type="ECO:0000313" key="1">
    <source>
        <dbReference type="EMBL" id="TNY18825.1"/>
    </source>
</evidence>
<dbReference type="EMBL" id="SOZI01000120">
    <property type="protein sequence ID" value="TNY18825.1"/>
    <property type="molecule type" value="Genomic_DNA"/>
</dbReference>
<dbReference type="InterPro" id="IPR006553">
    <property type="entry name" value="Leu-rich_rpt_Cys-con_subtyp"/>
</dbReference>
<gene>
    <name evidence="1" type="ORF">DMC30DRAFT_342156</name>
</gene>
<dbReference type="GO" id="GO:0019005">
    <property type="term" value="C:SCF ubiquitin ligase complex"/>
    <property type="evidence" value="ECO:0007669"/>
    <property type="project" value="TreeGrafter"/>
</dbReference>
<evidence type="ECO:0008006" key="3">
    <source>
        <dbReference type="Google" id="ProtNLM"/>
    </source>
</evidence>
<proteinExistence type="predicted"/>
<keyword evidence="2" id="KW-1185">Reference proteome</keyword>
<dbReference type="PANTHER" id="PTHR13318">
    <property type="entry name" value="PARTNER OF PAIRED, ISOFORM B-RELATED"/>
    <property type="match status" value="1"/>
</dbReference>
<dbReference type="SUPFAM" id="SSF52047">
    <property type="entry name" value="RNI-like"/>
    <property type="match status" value="1"/>
</dbReference>
<dbReference type="OrthoDB" id="550575at2759"/>
<accession>A0A5C5FQB7</accession>
<comment type="caution">
    <text evidence="1">The sequence shown here is derived from an EMBL/GenBank/DDBJ whole genome shotgun (WGS) entry which is preliminary data.</text>
</comment>
<feature type="non-terminal residue" evidence="1">
    <location>
        <position position="414"/>
    </location>
</feature>
<dbReference type="InterPro" id="IPR032675">
    <property type="entry name" value="LRR_dom_sf"/>
</dbReference>
<reference evidence="1 2" key="1">
    <citation type="submission" date="2019-03" db="EMBL/GenBank/DDBJ databases">
        <title>Rhodosporidium diobovatum UCD-FST 08-225 genome sequencing, assembly, and annotation.</title>
        <authorList>
            <person name="Fakankun I.U."/>
            <person name="Fristensky B."/>
            <person name="Levin D.B."/>
        </authorList>
    </citation>
    <scope>NUCLEOTIDE SEQUENCE [LARGE SCALE GENOMIC DNA]</scope>
    <source>
        <strain evidence="1 2">UCD-FST 08-225</strain>
    </source>
</reference>
<organism evidence="1 2">
    <name type="scientific">Rhodotorula diobovata</name>
    <dbReference type="NCBI Taxonomy" id="5288"/>
    <lineage>
        <taxon>Eukaryota</taxon>
        <taxon>Fungi</taxon>
        <taxon>Dikarya</taxon>
        <taxon>Basidiomycota</taxon>
        <taxon>Pucciniomycotina</taxon>
        <taxon>Microbotryomycetes</taxon>
        <taxon>Sporidiobolales</taxon>
        <taxon>Sporidiobolaceae</taxon>
        <taxon>Rhodotorula</taxon>
    </lineage>
</organism>
<evidence type="ECO:0000313" key="2">
    <source>
        <dbReference type="Proteomes" id="UP000311382"/>
    </source>
</evidence>
<sequence length="414" mass="44766">EFIQSLPSELSNRLLRLVLEQTTHASFDAPGDPGVSVLAVAALFFHPNTTVLSLSGLNAPAILVARIPQCAALVDLDLRSHASLSDKNLANILAKLPSLQRLNVKGCTKVGDSALIALSKASEERLKVVNLSLTAVSIKGLTSVLARCKNLEVLKLANVQALSDKNVAKLVSDATDAALGWRHVPLSRLRTLKVRSTDVSDSSIGRLLSLCAPTLERLDVSYSGLKTLDFVSSALHTLPEWRLEKLVASGLPLSPATLEGFFRPLSERPEHERHRFHTLKLGSIPSTSTKAPGLTDAVLTRLMPYLETLDGLESVSLFQNWDLGKAYQPLSRFIEVVGRRCLHLDLTLPVQSHHLETLLPPLEGDDPDAAAAYEPPRLRSLVLDSSRIADEAAGSIAACTELRALHVAETRISS</sequence>